<evidence type="ECO:0000313" key="2">
    <source>
        <dbReference type="Proteomes" id="UP000317977"/>
    </source>
</evidence>
<evidence type="ECO:0000313" key="1">
    <source>
        <dbReference type="EMBL" id="TWU56360.1"/>
    </source>
</evidence>
<dbReference type="EMBL" id="SJPX01000002">
    <property type="protein sequence ID" value="TWU56360.1"/>
    <property type="molecule type" value="Genomic_DNA"/>
</dbReference>
<name>A0A5C6F6Z9_9BACT</name>
<proteinExistence type="predicted"/>
<protein>
    <submittedName>
        <fullName evidence="1">Uncharacterized protein</fullName>
    </submittedName>
</protein>
<dbReference type="Proteomes" id="UP000317977">
    <property type="component" value="Unassembled WGS sequence"/>
</dbReference>
<dbReference type="AlphaFoldDB" id="A0A5C6F6Z9"/>
<dbReference type="InterPro" id="IPR012337">
    <property type="entry name" value="RNaseH-like_sf"/>
</dbReference>
<gene>
    <name evidence="1" type="ORF">Poly59_26640</name>
</gene>
<reference evidence="1 2" key="1">
    <citation type="submission" date="2019-02" db="EMBL/GenBank/DDBJ databases">
        <title>Deep-cultivation of Planctomycetes and their phenomic and genomic characterization uncovers novel biology.</title>
        <authorList>
            <person name="Wiegand S."/>
            <person name="Jogler M."/>
            <person name="Boedeker C."/>
            <person name="Pinto D."/>
            <person name="Vollmers J."/>
            <person name="Rivas-Marin E."/>
            <person name="Kohn T."/>
            <person name="Peeters S.H."/>
            <person name="Heuer A."/>
            <person name="Rast P."/>
            <person name="Oberbeckmann S."/>
            <person name="Bunk B."/>
            <person name="Jeske O."/>
            <person name="Meyerdierks A."/>
            <person name="Storesund J.E."/>
            <person name="Kallscheuer N."/>
            <person name="Luecker S."/>
            <person name="Lage O.M."/>
            <person name="Pohl T."/>
            <person name="Merkel B.J."/>
            <person name="Hornburger P."/>
            <person name="Mueller R.-W."/>
            <person name="Bruemmer F."/>
            <person name="Labrenz M."/>
            <person name="Spormann A.M."/>
            <person name="Op Den Camp H."/>
            <person name="Overmann J."/>
            <person name="Amann R."/>
            <person name="Jetten M.S.M."/>
            <person name="Mascher T."/>
            <person name="Medema M.H."/>
            <person name="Devos D.P."/>
            <person name="Kaster A.-K."/>
            <person name="Ovreas L."/>
            <person name="Rohde M."/>
            <person name="Galperin M.Y."/>
            <person name="Jogler C."/>
        </authorList>
    </citation>
    <scope>NUCLEOTIDE SEQUENCE [LARGE SCALE GENOMIC DNA]</scope>
    <source>
        <strain evidence="1 2">Poly59</strain>
    </source>
</reference>
<accession>A0A5C6F6Z9</accession>
<sequence length="95" mass="10781">MPSVEFSVVSVTESTALSDGTEEDGLLLSPLSVEKIAEVLRTIDLYVARWPIEVFVRVFETGCHVKEIQSQTRVWLIRVDVLSRDRLADHVRGHF</sequence>
<dbReference type="Gene3D" id="3.90.350.10">
    <property type="entry name" value="Transposase Inhibitor Protein From Tn5, Chain A, domain 1"/>
    <property type="match status" value="1"/>
</dbReference>
<comment type="caution">
    <text evidence="1">The sequence shown here is derived from an EMBL/GenBank/DDBJ whole genome shotgun (WGS) entry which is preliminary data.</text>
</comment>
<keyword evidence="2" id="KW-1185">Reference proteome</keyword>
<dbReference type="SUPFAM" id="SSF53098">
    <property type="entry name" value="Ribonuclease H-like"/>
    <property type="match status" value="1"/>
</dbReference>
<organism evidence="1 2">
    <name type="scientific">Rubripirellula reticaptiva</name>
    <dbReference type="NCBI Taxonomy" id="2528013"/>
    <lineage>
        <taxon>Bacteria</taxon>
        <taxon>Pseudomonadati</taxon>
        <taxon>Planctomycetota</taxon>
        <taxon>Planctomycetia</taxon>
        <taxon>Pirellulales</taxon>
        <taxon>Pirellulaceae</taxon>
        <taxon>Rubripirellula</taxon>
    </lineage>
</organism>